<evidence type="ECO:0000256" key="5">
    <source>
        <dbReference type="ARBA" id="ARBA00022729"/>
    </source>
</evidence>
<keyword evidence="3" id="KW-0926">Vacuole</keyword>
<keyword evidence="9" id="KW-0325">Glycoprotein</keyword>
<feature type="active site" evidence="10">
    <location>
        <position position="108"/>
    </location>
</feature>
<feature type="active site" evidence="10">
    <location>
        <position position="291"/>
    </location>
</feature>
<organism evidence="15 16">
    <name type="scientific">Entomortierella parvispora</name>
    <dbReference type="NCBI Taxonomy" id="205924"/>
    <lineage>
        <taxon>Eukaryota</taxon>
        <taxon>Fungi</taxon>
        <taxon>Fungi incertae sedis</taxon>
        <taxon>Mucoromycota</taxon>
        <taxon>Mortierellomycotina</taxon>
        <taxon>Mortierellomycetes</taxon>
        <taxon>Mortierellales</taxon>
        <taxon>Mortierellaceae</taxon>
        <taxon>Entomortierella</taxon>
    </lineage>
</organism>
<evidence type="ECO:0000256" key="6">
    <source>
        <dbReference type="ARBA" id="ARBA00022750"/>
    </source>
</evidence>
<dbReference type="InterPro" id="IPR033121">
    <property type="entry name" value="PEPTIDASE_A1"/>
</dbReference>
<evidence type="ECO:0000256" key="11">
    <source>
        <dbReference type="PIRSR" id="PIRSR601461-2"/>
    </source>
</evidence>
<gene>
    <name evidence="15" type="ORF">EMPS_02751</name>
</gene>
<dbReference type="PANTHER" id="PTHR47966:SF51">
    <property type="entry name" value="BETA-SITE APP-CLEAVING ENZYME, ISOFORM A-RELATED"/>
    <property type="match status" value="1"/>
</dbReference>
<dbReference type="InterPro" id="IPR001461">
    <property type="entry name" value="Aspartic_peptidase_A1"/>
</dbReference>
<evidence type="ECO:0000256" key="9">
    <source>
        <dbReference type="ARBA" id="ARBA00023180"/>
    </source>
</evidence>
<protein>
    <submittedName>
        <fullName evidence="15">Saccharopepsin</fullName>
    </submittedName>
</protein>
<keyword evidence="5 13" id="KW-0732">Signal</keyword>
<dbReference type="EMBL" id="BQFW01000004">
    <property type="protein sequence ID" value="GJJ70402.1"/>
    <property type="molecule type" value="Genomic_DNA"/>
</dbReference>
<comment type="subcellular location">
    <subcellularLocation>
        <location evidence="1">Vacuole</location>
    </subcellularLocation>
</comment>
<keyword evidence="8 11" id="KW-1015">Disulfide bond</keyword>
<feature type="disulfide bond" evidence="11">
    <location>
        <begin position="121"/>
        <end position="126"/>
    </location>
</feature>
<dbReference type="PANTHER" id="PTHR47966">
    <property type="entry name" value="BETA-SITE APP-CLEAVING ENZYME, ISOFORM A-RELATED"/>
    <property type="match status" value="1"/>
</dbReference>
<evidence type="ECO:0000313" key="15">
    <source>
        <dbReference type="EMBL" id="GJJ70402.1"/>
    </source>
</evidence>
<keyword evidence="16" id="KW-1185">Reference proteome</keyword>
<dbReference type="PROSITE" id="PS00141">
    <property type="entry name" value="ASP_PROTEASE"/>
    <property type="match status" value="2"/>
</dbReference>
<evidence type="ECO:0000256" key="7">
    <source>
        <dbReference type="ARBA" id="ARBA00022801"/>
    </source>
</evidence>
<dbReference type="SUPFAM" id="SSF50630">
    <property type="entry name" value="Acid proteases"/>
    <property type="match status" value="1"/>
</dbReference>
<feature type="chain" id="PRO_5040238077" evidence="13">
    <location>
        <begin position="20"/>
        <end position="402"/>
    </location>
</feature>
<dbReference type="FunFam" id="2.40.70.10:FF:000036">
    <property type="entry name" value="Vacuolar aspartic protease"/>
    <property type="match status" value="1"/>
</dbReference>
<sequence length="402" mass="43707">MKTTFLLAGLLSLAVASQAEMTRINLKKADLTAAEKLDAYAETGSYMAQKYFGSPSRKMKKDQANQIFGLDAEGKPSYGVPLSNYMNVQYYGEISIGSPAQTFSVVFDTGSSNLWVPSTHCSSIACFLHRRFDSEKSSTFKHNGTEFGIQYGSGSLEGIISNDNVEVGGIVIKGQDFGESVKEPGLAFAFGKFDGIFGLGYDTISVLGVVPPFYSIVNQKLVDEPVFGFYLAQADGSTGGQMTIGGVDTSHFEGELEWHDVRRKGYWEINLNKIRLGNEEVDIDGTGAVIDTGSSLIILQTDLAEMINKQIGAKKNYAGQYTIECDAVASLPDFSFFFGKKEYKLSGSDYVLNAGGSCISGFMGMDFPESLGDLWIVGDVFLRKFYSVYDLGNDRVGFAPAK</sequence>
<evidence type="ECO:0000256" key="10">
    <source>
        <dbReference type="PIRSR" id="PIRSR601461-1"/>
    </source>
</evidence>
<evidence type="ECO:0000256" key="12">
    <source>
        <dbReference type="RuleBase" id="RU000454"/>
    </source>
</evidence>
<evidence type="ECO:0000256" key="3">
    <source>
        <dbReference type="ARBA" id="ARBA00022554"/>
    </source>
</evidence>
<keyword evidence="7 12" id="KW-0378">Hydrolase</keyword>
<keyword evidence="6 12" id="KW-0064">Aspartyl protease</keyword>
<dbReference type="Proteomes" id="UP000827284">
    <property type="component" value="Unassembled WGS sequence"/>
</dbReference>
<dbReference type="PROSITE" id="PS51767">
    <property type="entry name" value="PEPTIDASE_A1"/>
    <property type="match status" value="1"/>
</dbReference>
<feature type="domain" description="Peptidase A1" evidence="14">
    <location>
        <begin position="90"/>
        <end position="399"/>
    </location>
</feature>
<dbReference type="InterPro" id="IPR021109">
    <property type="entry name" value="Peptidase_aspartic_dom_sf"/>
</dbReference>
<feature type="disulfide bond" evidence="11">
    <location>
        <begin position="325"/>
        <end position="358"/>
    </location>
</feature>
<keyword evidence="4 12" id="KW-0645">Protease</keyword>
<comment type="caution">
    <text evidence="15">The sequence shown here is derived from an EMBL/GenBank/DDBJ whole genome shotgun (WGS) entry which is preliminary data.</text>
</comment>
<accession>A0A9P3LTY4</accession>
<evidence type="ECO:0000256" key="13">
    <source>
        <dbReference type="SAM" id="SignalP"/>
    </source>
</evidence>
<dbReference type="PRINTS" id="PR00792">
    <property type="entry name" value="PEPSIN"/>
</dbReference>
<dbReference type="Pfam" id="PF00026">
    <property type="entry name" value="Asp"/>
    <property type="match status" value="1"/>
</dbReference>
<comment type="similarity">
    <text evidence="2 12">Belongs to the peptidase A1 family.</text>
</comment>
<dbReference type="OrthoDB" id="771136at2759"/>
<dbReference type="GO" id="GO:0005773">
    <property type="term" value="C:vacuole"/>
    <property type="evidence" value="ECO:0007669"/>
    <property type="project" value="UniProtKB-SubCell"/>
</dbReference>
<proteinExistence type="inferred from homology"/>
<evidence type="ECO:0000256" key="2">
    <source>
        <dbReference type="ARBA" id="ARBA00007447"/>
    </source>
</evidence>
<evidence type="ECO:0000259" key="14">
    <source>
        <dbReference type="PROSITE" id="PS51767"/>
    </source>
</evidence>
<feature type="signal peptide" evidence="13">
    <location>
        <begin position="1"/>
        <end position="19"/>
    </location>
</feature>
<dbReference type="AlphaFoldDB" id="A0A9P3LTY4"/>
<name>A0A9P3LTY4_9FUNG</name>
<evidence type="ECO:0000256" key="4">
    <source>
        <dbReference type="ARBA" id="ARBA00022670"/>
    </source>
</evidence>
<evidence type="ECO:0000313" key="16">
    <source>
        <dbReference type="Proteomes" id="UP000827284"/>
    </source>
</evidence>
<dbReference type="InterPro" id="IPR001969">
    <property type="entry name" value="Aspartic_peptidase_AS"/>
</dbReference>
<dbReference type="GO" id="GO:0006508">
    <property type="term" value="P:proteolysis"/>
    <property type="evidence" value="ECO:0007669"/>
    <property type="project" value="UniProtKB-KW"/>
</dbReference>
<dbReference type="Gene3D" id="2.40.70.10">
    <property type="entry name" value="Acid Proteases"/>
    <property type="match status" value="2"/>
</dbReference>
<reference evidence="15" key="2">
    <citation type="journal article" date="2022" name="Microbiol. Resour. Announc.">
        <title>Whole-Genome Sequence of Entomortierella parvispora E1425, a Mucoromycotan Fungus Associated with Burkholderiaceae-Related Endosymbiotic Bacteria.</title>
        <authorList>
            <person name="Herlambang A."/>
            <person name="Guo Y."/>
            <person name="Takashima Y."/>
            <person name="Narisawa K."/>
            <person name="Ohta H."/>
            <person name="Nishizawa T."/>
        </authorList>
    </citation>
    <scope>NUCLEOTIDE SEQUENCE</scope>
    <source>
        <strain evidence="15">E1425</strain>
    </source>
</reference>
<dbReference type="FunFam" id="2.40.70.10:FF:000002">
    <property type="entry name" value="Vacuolar aspartic proteinase"/>
    <property type="match status" value="1"/>
</dbReference>
<dbReference type="GO" id="GO:0004190">
    <property type="term" value="F:aspartic-type endopeptidase activity"/>
    <property type="evidence" value="ECO:0007669"/>
    <property type="project" value="UniProtKB-KW"/>
</dbReference>
<evidence type="ECO:0000256" key="8">
    <source>
        <dbReference type="ARBA" id="ARBA00023157"/>
    </source>
</evidence>
<evidence type="ECO:0000256" key="1">
    <source>
        <dbReference type="ARBA" id="ARBA00004116"/>
    </source>
</evidence>
<reference evidence="15" key="1">
    <citation type="submission" date="2021-11" db="EMBL/GenBank/DDBJ databases">
        <authorList>
            <person name="Herlambang A."/>
            <person name="Guo Y."/>
            <person name="Takashima Y."/>
            <person name="Nishizawa T."/>
        </authorList>
    </citation>
    <scope>NUCLEOTIDE SEQUENCE</scope>
    <source>
        <strain evidence="15">E1425</strain>
    </source>
</reference>